<gene>
    <name evidence="2" type="ORF">CINCED_3A001456</name>
</gene>
<organism evidence="2 3">
    <name type="scientific">Cinara cedri</name>
    <dbReference type="NCBI Taxonomy" id="506608"/>
    <lineage>
        <taxon>Eukaryota</taxon>
        <taxon>Metazoa</taxon>
        <taxon>Ecdysozoa</taxon>
        <taxon>Arthropoda</taxon>
        <taxon>Hexapoda</taxon>
        <taxon>Insecta</taxon>
        <taxon>Pterygota</taxon>
        <taxon>Neoptera</taxon>
        <taxon>Paraneoptera</taxon>
        <taxon>Hemiptera</taxon>
        <taxon>Sternorrhyncha</taxon>
        <taxon>Aphidomorpha</taxon>
        <taxon>Aphidoidea</taxon>
        <taxon>Aphididae</taxon>
        <taxon>Lachninae</taxon>
        <taxon>Cinara</taxon>
    </lineage>
</organism>
<dbReference type="AlphaFoldDB" id="A0A5E4NHJ3"/>
<name>A0A5E4NHJ3_9HEMI</name>
<evidence type="ECO:0000313" key="2">
    <source>
        <dbReference type="EMBL" id="VVC43191.1"/>
    </source>
</evidence>
<proteinExistence type="predicted"/>
<sequence>MPKKKSISNDEPLVSRPHRNMKAKVVFDPSDNYLPKRKNKKQLDKKKSPDSKLKQIPVNESLLIDNSSNDINTSSHVPVPSPPTSPVKSEIIEEKSNNCYICSTNTPKCIFLDCPICLIKTHKDCLFVYEPMWKFKLNSCPWICTNCRKKHCSKCLKDDCESKILCRCITCKVGLHMHCYESYDIKPMQFVESDYICIPCMTLATQKIPEVEDLANTRSANVSFVTSEEDEDLNYIEPCELPLGPQWGNYAKQLWVGRNEKVPDVKTWDKFEVYNYLSQRLHSKICTKILEHEIDGCSLLLIKRDDVTNKMDLTLGHALQLYKEIRILQTRSTFPGVYWE</sequence>
<evidence type="ECO:0000313" key="3">
    <source>
        <dbReference type="Proteomes" id="UP000325440"/>
    </source>
</evidence>
<dbReference type="Gene3D" id="1.10.150.50">
    <property type="entry name" value="Transcription Factor, Ets-1"/>
    <property type="match status" value="1"/>
</dbReference>
<accession>A0A5E4NHJ3</accession>
<dbReference type="EMBL" id="CABPRJ010002368">
    <property type="protein sequence ID" value="VVC43191.1"/>
    <property type="molecule type" value="Genomic_DNA"/>
</dbReference>
<feature type="region of interest" description="Disordered" evidence="1">
    <location>
        <begin position="65"/>
        <end position="87"/>
    </location>
</feature>
<dbReference type="Proteomes" id="UP000325440">
    <property type="component" value="Unassembled WGS sequence"/>
</dbReference>
<feature type="compositionally biased region" description="Low complexity" evidence="1">
    <location>
        <begin position="65"/>
        <end position="78"/>
    </location>
</feature>
<protein>
    <submittedName>
        <fullName evidence="2">Zinc finger, RING/FYVE/PHD-type,Sterile alpha motif/pointed domain,Zinc finger, PHD-type, conserved</fullName>
    </submittedName>
</protein>
<keyword evidence="3" id="KW-1185">Reference proteome</keyword>
<feature type="region of interest" description="Disordered" evidence="1">
    <location>
        <begin position="1"/>
        <end position="52"/>
    </location>
</feature>
<feature type="compositionally biased region" description="Basic and acidic residues" evidence="1">
    <location>
        <begin position="41"/>
        <end position="52"/>
    </location>
</feature>
<dbReference type="InterPro" id="IPR013761">
    <property type="entry name" value="SAM/pointed_sf"/>
</dbReference>
<dbReference type="SUPFAM" id="SSF47769">
    <property type="entry name" value="SAM/Pointed domain"/>
    <property type="match status" value="1"/>
</dbReference>
<dbReference type="OrthoDB" id="10004495at2759"/>
<evidence type="ECO:0000256" key="1">
    <source>
        <dbReference type="SAM" id="MobiDB-lite"/>
    </source>
</evidence>
<reference evidence="2 3" key="1">
    <citation type="submission" date="2019-08" db="EMBL/GenBank/DDBJ databases">
        <authorList>
            <person name="Alioto T."/>
            <person name="Alioto T."/>
            <person name="Gomez Garrido J."/>
        </authorList>
    </citation>
    <scope>NUCLEOTIDE SEQUENCE [LARGE SCALE GENOMIC DNA]</scope>
</reference>